<evidence type="ECO:0008006" key="4">
    <source>
        <dbReference type="Google" id="ProtNLM"/>
    </source>
</evidence>
<gene>
    <name evidence="2" type="ORF">FEM48_Zijuj04G0144600</name>
</gene>
<dbReference type="PANTHER" id="PTHR11926">
    <property type="entry name" value="GLUCOSYL/GLUCURONOSYL TRANSFERASES"/>
    <property type="match status" value="1"/>
</dbReference>
<proteinExistence type="inferred from homology"/>
<dbReference type="GO" id="GO:0080043">
    <property type="term" value="F:quercetin 3-O-glucosyltransferase activity"/>
    <property type="evidence" value="ECO:0007669"/>
    <property type="project" value="TreeGrafter"/>
</dbReference>
<accession>A0A978VKE5</accession>
<dbReference type="Proteomes" id="UP000813462">
    <property type="component" value="Unassembled WGS sequence"/>
</dbReference>
<evidence type="ECO:0000313" key="2">
    <source>
        <dbReference type="EMBL" id="KAH7533564.1"/>
    </source>
</evidence>
<dbReference type="SUPFAM" id="SSF53756">
    <property type="entry name" value="UDP-Glycosyltransferase/glycogen phosphorylase"/>
    <property type="match status" value="1"/>
</dbReference>
<dbReference type="EMBL" id="JAEACU010000004">
    <property type="protein sequence ID" value="KAH7533564.1"/>
    <property type="molecule type" value="Genomic_DNA"/>
</dbReference>
<dbReference type="AlphaFoldDB" id="A0A978VKE5"/>
<evidence type="ECO:0000313" key="3">
    <source>
        <dbReference type="Proteomes" id="UP000813462"/>
    </source>
</evidence>
<protein>
    <recommendedName>
        <fullName evidence="4">7-deoxyloganetin glucosyltransferase-like</fullName>
    </recommendedName>
</protein>
<dbReference type="PANTHER" id="PTHR11926:SF1516">
    <property type="entry name" value="GLYCOSYLTRANSFERASE"/>
    <property type="match status" value="1"/>
</dbReference>
<sequence length="166" mass="18790">MLKLAKLLHSRGFHITFVNTECNHKRFLKSLGPDSLHGLPDFRFETIPDGLPPSDADATQDLVPLVEAIMEKMLAPFCDLVKRLNDMTRTCNDSPPSVTRIVSDGFMPFTIAAGRELGIPVSLEGRERMSPMAQYQAQRLSFVRQLWEHSNHVARTGRGVWLWNCK</sequence>
<name>A0A978VKE5_ZIZJJ</name>
<comment type="caution">
    <text evidence="2">The sequence shown here is derived from an EMBL/GenBank/DDBJ whole genome shotgun (WGS) entry which is preliminary data.</text>
</comment>
<organism evidence="2 3">
    <name type="scientific">Ziziphus jujuba var. spinosa</name>
    <dbReference type="NCBI Taxonomy" id="714518"/>
    <lineage>
        <taxon>Eukaryota</taxon>
        <taxon>Viridiplantae</taxon>
        <taxon>Streptophyta</taxon>
        <taxon>Embryophyta</taxon>
        <taxon>Tracheophyta</taxon>
        <taxon>Spermatophyta</taxon>
        <taxon>Magnoliopsida</taxon>
        <taxon>eudicotyledons</taxon>
        <taxon>Gunneridae</taxon>
        <taxon>Pentapetalae</taxon>
        <taxon>rosids</taxon>
        <taxon>fabids</taxon>
        <taxon>Rosales</taxon>
        <taxon>Rhamnaceae</taxon>
        <taxon>Paliureae</taxon>
        <taxon>Ziziphus</taxon>
    </lineage>
</organism>
<comment type="similarity">
    <text evidence="1">Belongs to the UDP-glycosyltransferase family.</text>
</comment>
<evidence type="ECO:0000256" key="1">
    <source>
        <dbReference type="ARBA" id="ARBA00009995"/>
    </source>
</evidence>
<reference evidence="2" key="1">
    <citation type="journal article" date="2021" name="Front. Plant Sci.">
        <title>Chromosome-Scale Genome Assembly for Chinese Sour Jujube and Insights Into Its Genome Evolution and Domestication Signature.</title>
        <authorList>
            <person name="Shen L.-Y."/>
            <person name="Luo H."/>
            <person name="Wang X.-L."/>
            <person name="Wang X.-M."/>
            <person name="Qiu X.-J."/>
            <person name="Liu H."/>
            <person name="Zhou S.-S."/>
            <person name="Jia K.-H."/>
            <person name="Nie S."/>
            <person name="Bao Y.-T."/>
            <person name="Zhang R.-G."/>
            <person name="Yun Q.-Z."/>
            <person name="Chai Y.-H."/>
            <person name="Lu J.-Y."/>
            <person name="Li Y."/>
            <person name="Zhao S.-W."/>
            <person name="Mao J.-F."/>
            <person name="Jia S.-G."/>
            <person name="Mao Y.-M."/>
        </authorList>
    </citation>
    <scope>NUCLEOTIDE SEQUENCE</scope>
    <source>
        <strain evidence="2">AT0</strain>
        <tissue evidence="2">Leaf</tissue>
    </source>
</reference>
<dbReference type="Gene3D" id="3.40.50.2000">
    <property type="entry name" value="Glycogen Phosphorylase B"/>
    <property type="match status" value="1"/>
</dbReference>
<dbReference type="GO" id="GO:0080044">
    <property type="term" value="F:quercetin 7-O-glucosyltransferase activity"/>
    <property type="evidence" value="ECO:0007669"/>
    <property type="project" value="TreeGrafter"/>
</dbReference>